<sequence length="197" mass="21982">MIGWLRERCEDQIEDIGGFTWREKKFFAAAATVAYPIRSSLFRQLSRFAVGVQPDRSEASRVESRVAKPPRQASRTLSPVSRHRVESRASEAAASRQSKLVSKPSSSIAKVSRRSRGVSQIASSPIHATSLLGKHTRLAVRTRRVNLQVLPRDTEDQIFVPTGAHVARVRERARDWVEAEVGAKASWRATISDRGEP</sequence>
<name>A0A5A7SI23_CUCMM</name>
<gene>
    <name evidence="2" type="ORF">E6C27_scaffold34G00620</name>
</gene>
<feature type="region of interest" description="Disordered" evidence="1">
    <location>
        <begin position="59"/>
        <end position="121"/>
    </location>
</feature>
<protein>
    <submittedName>
        <fullName evidence="2">Uncharacterized protein</fullName>
    </submittedName>
</protein>
<feature type="compositionally biased region" description="Polar residues" evidence="1">
    <location>
        <begin position="97"/>
        <end position="109"/>
    </location>
</feature>
<comment type="caution">
    <text evidence="2">The sequence shown here is derived from an EMBL/GenBank/DDBJ whole genome shotgun (WGS) entry which is preliminary data.</text>
</comment>
<accession>A0A5A7SI23</accession>
<evidence type="ECO:0000313" key="2">
    <source>
        <dbReference type="EMBL" id="KAA0025810.1"/>
    </source>
</evidence>
<evidence type="ECO:0000313" key="3">
    <source>
        <dbReference type="Proteomes" id="UP000321393"/>
    </source>
</evidence>
<dbReference type="Proteomes" id="UP000321393">
    <property type="component" value="Unassembled WGS sequence"/>
</dbReference>
<dbReference type="EMBL" id="SSTE01023063">
    <property type="protein sequence ID" value="KAA0025810.1"/>
    <property type="molecule type" value="Genomic_DNA"/>
</dbReference>
<reference evidence="2 3" key="1">
    <citation type="submission" date="2019-08" db="EMBL/GenBank/DDBJ databases">
        <title>Draft genome sequences of two oriental melons (Cucumis melo L. var makuwa).</title>
        <authorList>
            <person name="Kwon S.-Y."/>
        </authorList>
    </citation>
    <scope>NUCLEOTIDE SEQUENCE [LARGE SCALE GENOMIC DNA]</scope>
    <source>
        <strain evidence="3">cv. SW 3</strain>
        <tissue evidence="2">Leaf</tissue>
    </source>
</reference>
<organism evidence="2 3">
    <name type="scientific">Cucumis melo var. makuwa</name>
    <name type="common">Oriental melon</name>
    <dbReference type="NCBI Taxonomy" id="1194695"/>
    <lineage>
        <taxon>Eukaryota</taxon>
        <taxon>Viridiplantae</taxon>
        <taxon>Streptophyta</taxon>
        <taxon>Embryophyta</taxon>
        <taxon>Tracheophyta</taxon>
        <taxon>Spermatophyta</taxon>
        <taxon>Magnoliopsida</taxon>
        <taxon>eudicotyledons</taxon>
        <taxon>Gunneridae</taxon>
        <taxon>Pentapetalae</taxon>
        <taxon>rosids</taxon>
        <taxon>fabids</taxon>
        <taxon>Cucurbitales</taxon>
        <taxon>Cucurbitaceae</taxon>
        <taxon>Benincaseae</taxon>
        <taxon>Cucumis</taxon>
    </lineage>
</organism>
<evidence type="ECO:0000256" key="1">
    <source>
        <dbReference type="SAM" id="MobiDB-lite"/>
    </source>
</evidence>
<dbReference type="AlphaFoldDB" id="A0A5A7SI23"/>
<proteinExistence type="predicted"/>